<keyword evidence="7" id="KW-1185">Reference proteome</keyword>
<dbReference type="SUPFAM" id="SSF52540">
    <property type="entry name" value="P-loop containing nucleoside triphosphate hydrolases"/>
    <property type="match status" value="1"/>
</dbReference>
<accession>A0ABW1KXG5</accession>
<dbReference type="InterPro" id="IPR027417">
    <property type="entry name" value="P-loop_NTPase"/>
</dbReference>
<sequence>MPSDNRVILASAGSGKTTSIVDEACKAQDCRSELITYTLNGRAELSDKAYYLFKSIPPHVRISTWYTFVLQHFVRPYQAHLHPKRVSTINFQRGRTAWGVKKTNVGQYFFSGDKQDRLRLDKVTDFACELVDKTKGLPIDRYRAIIDHLYIDEAQDLSGYDLELVEMLLKSGLRITMIGDCRQATYTTNDSPKNKAYVGVNIVKKFEEWEKAGLLQIEHQAHSHRCVQEICDFADKFHPDFKNTESLNKSVTGHDGVFAVRQSDVDAYCERFSPQPLQYDRRTKNAPANAMNYGAVKGMTFERTLIFPHGPLLKYLATGDLKDAGKELAKLYVAVTRARQSAAYVVPDRLAPALLPVFDVNGN</sequence>
<protein>
    <submittedName>
        <fullName evidence="6">UvrD-helicase domain-containing protein</fullName>
    </submittedName>
</protein>
<dbReference type="Gene3D" id="3.40.50.300">
    <property type="entry name" value="P-loop containing nucleotide triphosphate hydrolases"/>
    <property type="match status" value="1"/>
</dbReference>
<evidence type="ECO:0000256" key="3">
    <source>
        <dbReference type="ARBA" id="ARBA00022806"/>
    </source>
</evidence>
<comment type="caution">
    <text evidence="6">The sequence shown here is derived from an EMBL/GenBank/DDBJ whole genome shotgun (WGS) entry which is preliminary data.</text>
</comment>
<feature type="domain" description="UvrD-like helicase ATP-binding" evidence="5">
    <location>
        <begin position="101"/>
        <end position="186"/>
    </location>
</feature>
<organism evidence="6 7">
    <name type="scientific">Hyphococcus aureus</name>
    <dbReference type="NCBI Taxonomy" id="2666033"/>
    <lineage>
        <taxon>Bacteria</taxon>
        <taxon>Pseudomonadati</taxon>
        <taxon>Pseudomonadota</taxon>
        <taxon>Alphaproteobacteria</taxon>
        <taxon>Parvularculales</taxon>
        <taxon>Parvularculaceae</taxon>
        <taxon>Hyphococcus</taxon>
    </lineage>
</organism>
<evidence type="ECO:0000313" key="6">
    <source>
        <dbReference type="EMBL" id="MFC6035342.1"/>
    </source>
</evidence>
<keyword evidence="4" id="KW-0067">ATP-binding</keyword>
<gene>
    <name evidence="6" type="ORF">ACFMB1_07290</name>
</gene>
<dbReference type="Pfam" id="PF00580">
    <property type="entry name" value="UvrD-helicase"/>
    <property type="match status" value="1"/>
</dbReference>
<name>A0ABW1KXG5_9PROT</name>
<dbReference type="EMBL" id="JBHPON010000001">
    <property type="protein sequence ID" value="MFC6035342.1"/>
    <property type="molecule type" value="Genomic_DNA"/>
</dbReference>
<evidence type="ECO:0000259" key="5">
    <source>
        <dbReference type="Pfam" id="PF00580"/>
    </source>
</evidence>
<dbReference type="Proteomes" id="UP001596116">
    <property type="component" value="Unassembled WGS sequence"/>
</dbReference>
<dbReference type="InterPro" id="IPR014016">
    <property type="entry name" value="UvrD-like_ATP-bd"/>
</dbReference>
<evidence type="ECO:0000256" key="1">
    <source>
        <dbReference type="ARBA" id="ARBA00022741"/>
    </source>
</evidence>
<keyword evidence="1" id="KW-0547">Nucleotide-binding</keyword>
<keyword evidence="2" id="KW-0378">Hydrolase</keyword>
<dbReference type="RefSeq" id="WP_379879335.1">
    <property type="nucleotide sequence ID" value="NZ_JBHPON010000001.1"/>
</dbReference>
<evidence type="ECO:0000256" key="4">
    <source>
        <dbReference type="ARBA" id="ARBA00022840"/>
    </source>
</evidence>
<evidence type="ECO:0000256" key="2">
    <source>
        <dbReference type="ARBA" id="ARBA00022801"/>
    </source>
</evidence>
<evidence type="ECO:0000313" key="7">
    <source>
        <dbReference type="Proteomes" id="UP001596116"/>
    </source>
</evidence>
<reference evidence="6 7" key="1">
    <citation type="submission" date="2024-09" db="EMBL/GenBank/DDBJ databases">
        <authorList>
            <person name="Zhang Z.-H."/>
        </authorList>
    </citation>
    <scope>NUCLEOTIDE SEQUENCE [LARGE SCALE GENOMIC DNA]</scope>
    <source>
        <strain evidence="6 7">HHTR114</strain>
    </source>
</reference>
<proteinExistence type="predicted"/>
<keyword evidence="3" id="KW-0347">Helicase</keyword>